<evidence type="ECO:0000256" key="7">
    <source>
        <dbReference type="ARBA" id="ARBA00023136"/>
    </source>
</evidence>
<dbReference type="EMBL" id="PVLQ01000030">
    <property type="protein sequence ID" value="PRD65373.1"/>
    <property type="molecule type" value="Genomic_DNA"/>
</dbReference>
<keyword evidence="5 8" id="KW-0812">Transmembrane</keyword>
<dbReference type="InterPro" id="IPR036259">
    <property type="entry name" value="MFS_trans_sf"/>
</dbReference>
<dbReference type="CDD" id="cd17324">
    <property type="entry name" value="MFS_NepI_like"/>
    <property type="match status" value="1"/>
</dbReference>
<evidence type="ECO:0000313" key="11">
    <source>
        <dbReference type="Proteomes" id="UP000238589"/>
    </source>
</evidence>
<protein>
    <submittedName>
        <fullName evidence="10">MFS transporter</fullName>
    </submittedName>
</protein>
<feature type="transmembrane region" description="Helical" evidence="8">
    <location>
        <begin position="50"/>
        <end position="70"/>
    </location>
</feature>
<dbReference type="Proteomes" id="UP000238589">
    <property type="component" value="Unassembled WGS sequence"/>
</dbReference>
<keyword evidence="11" id="KW-1185">Reference proteome</keyword>
<dbReference type="OrthoDB" id="63984at2"/>
<feature type="domain" description="Major facilitator superfamily (MFS) profile" evidence="9">
    <location>
        <begin position="16"/>
        <end position="396"/>
    </location>
</feature>
<dbReference type="Gene3D" id="1.20.1250.20">
    <property type="entry name" value="MFS general substrate transporter like domains"/>
    <property type="match status" value="1"/>
</dbReference>
<evidence type="ECO:0000256" key="4">
    <source>
        <dbReference type="ARBA" id="ARBA00022475"/>
    </source>
</evidence>
<dbReference type="AlphaFoldDB" id="A0A2S9K4I6"/>
<dbReference type="Pfam" id="PF07690">
    <property type="entry name" value="MFS_1"/>
    <property type="match status" value="1"/>
</dbReference>
<dbReference type="InterPro" id="IPR011701">
    <property type="entry name" value="MFS"/>
</dbReference>
<keyword evidence="7 8" id="KW-0472">Membrane</keyword>
<dbReference type="GO" id="GO:0005886">
    <property type="term" value="C:plasma membrane"/>
    <property type="evidence" value="ECO:0007669"/>
    <property type="project" value="UniProtKB-SubCell"/>
</dbReference>
<feature type="transmembrane region" description="Helical" evidence="8">
    <location>
        <begin position="82"/>
        <end position="99"/>
    </location>
</feature>
<feature type="transmembrane region" description="Helical" evidence="8">
    <location>
        <begin position="17"/>
        <end position="38"/>
    </location>
</feature>
<feature type="transmembrane region" description="Helical" evidence="8">
    <location>
        <begin position="141"/>
        <end position="166"/>
    </location>
</feature>
<feature type="transmembrane region" description="Helical" evidence="8">
    <location>
        <begin position="172"/>
        <end position="190"/>
    </location>
</feature>
<reference evidence="10 11" key="1">
    <citation type="submission" date="2018-03" db="EMBL/GenBank/DDBJ databases">
        <title>Comparative genomics illustrates the genes involved in a hyperalkaliphilic mechanisms of Serpentinomonas isolated from highly-alkaline calcium-rich serpentinized springs.</title>
        <authorList>
            <person name="Suzuki S."/>
            <person name="Ishii S."/>
            <person name="Walworth N."/>
            <person name="Bird L."/>
            <person name="Kuenen J.G."/>
            <person name="Nealson K.H."/>
        </authorList>
    </citation>
    <scope>NUCLEOTIDE SEQUENCE [LARGE SCALE GENOMIC DNA]</scope>
    <source>
        <strain evidence="10 11">P1</strain>
    </source>
</reference>
<evidence type="ECO:0000256" key="2">
    <source>
        <dbReference type="ARBA" id="ARBA00008335"/>
    </source>
</evidence>
<feature type="transmembrane region" description="Helical" evidence="8">
    <location>
        <begin position="371"/>
        <end position="390"/>
    </location>
</feature>
<dbReference type="SUPFAM" id="SSF103473">
    <property type="entry name" value="MFS general substrate transporter"/>
    <property type="match status" value="1"/>
</dbReference>
<proteinExistence type="inferred from homology"/>
<name>A0A2S9K4I6_9BURK</name>
<sequence>MTGAAAQDCGQHSGRTVLAIALAGFASFWLLFGAQPLLPQIAREFGVTPAAASLSISAATAAMALLLIPVSLLGDRHGRERLMRAGVLGAAVFTLLSALVPDFPLMLACRLGTGICVAAVPASALAHLGEEIPVHQRSRAIGLYISANALGGMLGRLLGSLVTQWLDWRAGLLAQGLLGAGLALAFWRLLPPARQFSSRTLAPAALLRDLRRVYTATPLPWIFGVAFLVMGSFIGVYNYLGFRLAAPPYSLEPAVSGSIFMLYSIGSLASAWAGSQSQRLGELRTMLMMSGCMLAGLLLTLLTPLTFVIAGLACFTFGVFALHAVASAWVGHKAGERRGLVSALYLSSYHFGGSVIGSAAGWAWTHHGWPGIVSALASCVLLVTVTIAGLRVSERGKPG</sequence>
<comment type="subcellular location">
    <subcellularLocation>
        <location evidence="1">Cell membrane</location>
        <topology evidence="1">Multi-pass membrane protein</topology>
    </subcellularLocation>
</comment>
<dbReference type="InterPro" id="IPR020846">
    <property type="entry name" value="MFS_dom"/>
</dbReference>
<evidence type="ECO:0000259" key="9">
    <source>
        <dbReference type="PROSITE" id="PS50850"/>
    </source>
</evidence>
<feature type="transmembrane region" description="Helical" evidence="8">
    <location>
        <begin position="105"/>
        <end position="129"/>
    </location>
</feature>
<keyword evidence="4" id="KW-1003">Cell membrane</keyword>
<evidence type="ECO:0000256" key="5">
    <source>
        <dbReference type="ARBA" id="ARBA00022692"/>
    </source>
</evidence>
<keyword evidence="6 8" id="KW-1133">Transmembrane helix</keyword>
<evidence type="ECO:0000256" key="3">
    <source>
        <dbReference type="ARBA" id="ARBA00022448"/>
    </source>
</evidence>
<accession>A0A2S9K4I6</accession>
<dbReference type="RefSeq" id="WP_105748280.1">
    <property type="nucleotide sequence ID" value="NZ_PVLQ01000030.1"/>
</dbReference>
<dbReference type="PROSITE" id="PS50850">
    <property type="entry name" value="MFS"/>
    <property type="match status" value="1"/>
</dbReference>
<feature type="transmembrane region" description="Helical" evidence="8">
    <location>
        <begin position="308"/>
        <end position="331"/>
    </location>
</feature>
<comment type="caution">
    <text evidence="10">The sequence shown here is derived from an EMBL/GenBank/DDBJ whole genome shotgun (WGS) entry which is preliminary data.</text>
</comment>
<evidence type="ECO:0000313" key="10">
    <source>
        <dbReference type="EMBL" id="PRD65373.1"/>
    </source>
</evidence>
<evidence type="ECO:0000256" key="8">
    <source>
        <dbReference type="SAM" id="Phobius"/>
    </source>
</evidence>
<dbReference type="PANTHER" id="PTHR43271:SF1">
    <property type="entry name" value="INNER MEMBRANE TRANSPORT PROTEIN YNFM"/>
    <property type="match status" value="1"/>
</dbReference>
<keyword evidence="3" id="KW-0813">Transport</keyword>
<evidence type="ECO:0000256" key="1">
    <source>
        <dbReference type="ARBA" id="ARBA00004651"/>
    </source>
</evidence>
<feature type="transmembrane region" description="Helical" evidence="8">
    <location>
        <begin position="254"/>
        <end position="273"/>
    </location>
</feature>
<feature type="transmembrane region" description="Helical" evidence="8">
    <location>
        <begin position="285"/>
        <end position="302"/>
    </location>
</feature>
<comment type="similarity">
    <text evidence="2">Belongs to the major facilitator superfamily.</text>
</comment>
<feature type="transmembrane region" description="Helical" evidence="8">
    <location>
        <begin position="221"/>
        <end position="242"/>
    </location>
</feature>
<organism evidence="10 11">
    <name type="scientific">Malikia granosa</name>
    <dbReference type="NCBI Taxonomy" id="263067"/>
    <lineage>
        <taxon>Bacteria</taxon>
        <taxon>Pseudomonadati</taxon>
        <taxon>Pseudomonadota</taxon>
        <taxon>Betaproteobacteria</taxon>
        <taxon>Burkholderiales</taxon>
        <taxon>Comamonadaceae</taxon>
        <taxon>Malikia</taxon>
    </lineage>
</organism>
<dbReference type="PANTHER" id="PTHR43271">
    <property type="entry name" value="BLL2771 PROTEIN"/>
    <property type="match status" value="1"/>
</dbReference>
<gene>
    <name evidence="10" type="ORF">C6P64_09245</name>
</gene>
<evidence type="ECO:0000256" key="6">
    <source>
        <dbReference type="ARBA" id="ARBA00022989"/>
    </source>
</evidence>
<feature type="transmembrane region" description="Helical" evidence="8">
    <location>
        <begin position="343"/>
        <end position="365"/>
    </location>
</feature>
<dbReference type="GO" id="GO:0022857">
    <property type="term" value="F:transmembrane transporter activity"/>
    <property type="evidence" value="ECO:0007669"/>
    <property type="project" value="InterPro"/>
</dbReference>